<evidence type="ECO:0000313" key="2">
    <source>
        <dbReference type="EMBL" id="CAF4438709.1"/>
    </source>
</evidence>
<evidence type="ECO:0000313" key="1">
    <source>
        <dbReference type="EMBL" id="CAF1574266.1"/>
    </source>
</evidence>
<dbReference type="GO" id="GO:0006508">
    <property type="term" value="P:proteolysis"/>
    <property type="evidence" value="ECO:0007669"/>
    <property type="project" value="InterPro"/>
</dbReference>
<dbReference type="EMBL" id="CAJOBC010096246">
    <property type="protein sequence ID" value="CAF4438709.1"/>
    <property type="molecule type" value="Genomic_DNA"/>
</dbReference>
<protein>
    <recommendedName>
        <fullName evidence="4">Subtilisin</fullName>
    </recommendedName>
</protein>
<dbReference type="SUPFAM" id="SSF52743">
    <property type="entry name" value="Subtilisin-like"/>
    <property type="match status" value="1"/>
</dbReference>
<sequence>MEECACVHAIGTYSQTQQKEHCPTRFIRFLMLLTKVSKDKRTSVSSPAAAGMFSLINDRRLNQGTKPLGFLNPLLYGLADQYPDAFFDITKGKNNCN</sequence>
<dbReference type="AlphaFoldDB" id="A0A815YUC5"/>
<dbReference type="Gene3D" id="3.40.50.200">
    <property type="entry name" value="Peptidase S8/S53 domain"/>
    <property type="match status" value="1"/>
</dbReference>
<dbReference type="GO" id="GO:0008240">
    <property type="term" value="F:tripeptidyl-peptidase activity"/>
    <property type="evidence" value="ECO:0007669"/>
    <property type="project" value="TreeGrafter"/>
</dbReference>
<keyword evidence="3" id="KW-1185">Reference proteome</keyword>
<evidence type="ECO:0000313" key="3">
    <source>
        <dbReference type="Proteomes" id="UP000663829"/>
    </source>
</evidence>
<dbReference type="InterPro" id="IPR036852">
    <property type="entry name" value="Peptidase_S8/S53_dom_sf"/>
</dbReference>
<reference evidence="1" key="1">
    <citation type="submission" date="2021-02" db="EMBL/GenBank/DDBJ databases">
        <authorList>
            <person name="Nowell W R."/>
        </authorList>
    </citation>
    <scope>NUCLEOTIDE SEQUENCE</scope>
</reference>
<dbReference type="GO" id="GO:0004252">
    <property type="term" value="F:serine-type endopeptidase activity"/>
    <property type="evidence" value="ECO:0007669"/>
    <property type="project" value="InterPro"/>
</dbReference>
<evidence type="ECO:0008006" key="4">
    <source>
        <dbReference type="Google" id="ProtNLM"/>
    </source>
</evidence>
<dbReference type="Proteomes" id="UP000681722">
    <property type="component" value="Unassembled WGS sequence"/>
</dbReference>
<accession>A0A815YUC5</accession>
<dbReference type="PANTHER" id="PTHR14218:SF15">
    <property type="entry name" value="TRIPEPTIDYL-PEPTIDASE 1"/>
    <property type="match status" value="1"/>
</dbReference>
<dbReference type="EMBL" id="CAJNOQ010030377">
    <property type="protein sequence ID" value="CAF1574266.1"/>
    <property type="molecule type" value="Genomic_DNA"/>
</dbReference>
<dbReference type="PANTHER" id="PTHR14218">
    <property type="entry name" value="PROTEASE S8 TRIPEPTIDYL PEPTIDASE I CLN2"/>
    <property type="match status" value="1"/>
</dbReference>
<comment type="caution">
    <text evidence="1">The sequence shown here is derived from an EMBL/GenBank/DDBJ whole genome shotgun (WGS) entry which is preliminary data.</text>
</comment>
<organism evidence="1 3">
    <name type="scientific">Didymodactylos carnosus</name>
    <dbReference type="NCBI Taxonomy" id="1234261"/>
    <lineage>
        <taxon>Eukaryota</taxon>
        <taxon>Metazoa</taxon>
        <taxon>Spiralia</taxon>
        <taxon>Gnathifera</taxon>
        <taxon>Rotifera</taxon>
        <taxon>Eurotatoria</taxon>
        <taxon>Bdelloidea</taxon>
        <taxon>Philodinida</taxon>
        <taxon>Philodinidae</taxon>
        <taxon>Didymodactylos</taxon>
    </lineage>
</organism>
<dbReference type="Proteomes" id="UP000663829">
    <property type="component" value="Unassembled WGS sequence"/>
</dbReference>
<gene>
    <name evidence="1" type="ORF">GPM918_LOCUS40612</name>
    <name evidence="2" type="ORF">SRO942_LOCUS41573</name>
</gene>
<dbReference type="OrthoDB" id="2919105at2759"/>
<dbReference type="InterPro" id="IPR050819">
    <property type="entry name" value="Tripeptidyl-peptidase_I"/>
</dbReference>
<name>A0A815YUC5_9BILA</name>
<proteinExistence type="predicted"/>